<gene>
    <name evidence="2" type="ORF">JG688_00003538</name>
</gene>
<keyword evidence="1" id="KW-0472">Membrane</keyword>
<evidence type="ECO:0000256" key="1">
    <source>
        <dbReference type="SAM" id="Phobius"/>
    </source>
</evidence>
<keyword evidence="1" id="KW-0812">Transmembrane</keyword>
<reference evidence="2" key="1">
    <citation type="submission" date="2021-01" db="EMBL/GenBank/DDBJ databases">
        <title>Phytophthora aleatoria, a newly-described species from Pinus radiata is distinct from Phytophthora cactorum isolates based on comparative genomics.</title>
        <authorList>
            <person name="Mcdougal R."/>
            <person name="Panda P."/>
            <person name="Williams N."/>
            <person name="Studholme D.J."/>
        </authorList>
    </citation>
    <scope>NUCLEOTIDE SEQUENCE</scope>
    <source>
        <strain evidence="2">NZFS 4037</strain>
    </source>
</reference>
<name>A0A8J5JB80_9STRA</name>
<sequence length="112" mass="12439">MVTSRFCSIRWSTMLDTYIIARQLMTKVNCTKVYQSCRYIGMVRIIICAGVVVVSFAPLKIAIWMLRGGCMKTALTNNANEAKAIAHSALEVRAVGFARLILAADRSIFAYV</sequence>
<protein>
    <submittedName>
        <fullName evidence="2">Uncharacterized protein</fullName>
    </submittedName>
</protein>
<comment type="caution">
    <text evidence="2">The sequence shown here is derived from an EMBL/GenBank/DDBJ whole genome shotgun (WGS) entry which is preliminary data.</text>
</comment>
<feature type="transmembrane region" description="Helical" evidence="1">
    <location>
        <begin position="42"/>
        <end position="66"/>
    </location>
</feature>
<organism evidence="2 3">
    <name type="scientific">Phytophthora aleatoria</name>
    <dbReference type="NCBI Taxonomy" id="2496075"/>
    <lineage>
        <taxon>Eukaryota</taxon>
        <taxon>Sar</taxon>
        <taxon>Stramenopiles</taxon>
        <taxon>Oomycota</taxon>
        <taxon>Peronosporomycetes</taxon>
        <taxon>Peronosporales</taxon>
        <taxon>Peronosporaceae</taxon>
        <taxon>Phytophthora</taxon>
    </lineage>
</organism>
<evidence type="ECO:0000313" key="3">
    <source>
        <dbReference type="Proteomes" id="UP000709295"/>
    </source>
</evidence>
<dbReference type="EMBL" id="JAENGY010000112">
    <property type="protein sequence ID" value="KAG6973415.1"/>
    <property type="molecule type" value="Genomic_DNA"/>
</dbReference>
<proteinExistence type="predicted"/>
<evidence type="ECO:0000313" key="2">
    <source>
        <dbReference type="EMBL" id="KAG6973415.1"/>
    </source>
</evidence>
<accession>A0A8J5JB80</accession>
<keyword evidence="3" id="KW-1185">Reference proteome</keyword>
<keyword evidence="1" id="KW-1133">Transmembrane helix</keyword>
<dbReference type="AlphaFoldDB" id="A0A8J5JB80"/>
<dbReference type="Proteomes" id="UP000709295">
    <property type="component" value="Unassembled WGS sequence"/>
</dbReference>